<dbReference type="OMA" id="NCKSATK"/>
<evidence type="ECO:0000313" key="2">
    <source>
        <dbReference type="EMBL" id="EAT37358.1"/>
    </source>
</evidence>
<proteinExistence type="predicted"/>
<reference evidence="2" key="3">
    <citation type="submission" date="2012-09" db="EMBL/GenBank/DDBJ databases">
        <authorList>
            <consortium name="VectorBase"/>
        </authorList>
    </citation>
    <scope>NUCLEOTIDE SEQUENCE</scope>
    <source>
        <strain evidence="2">Liverpool</strain>
    </source>
</reference>
<feature type="transmembrane region" description="Helical" evidence="1">
    <location>
        <begin position="12"/>
        <end position="33"/>
    </location>
</feature>
<evidence type="ECO:0000256" key="1">
    <source>
        <dbReference type="SAM" id="Phobius"/>
    </source>
</evidence>
<dbReference type="Proteomes" id="UP000682892">
    <property type="component" value="Unassembled WGS sequence"/>
</dbReference>
<reference evidence="2" key="1">
    <citation type="submission" date="2005-10" db="EMBL/GenBank/DDBJ databases">
        <authorList>
            <person name="Loftus B.J."/>
            <person name="Nene V.M."/>
            <person name="Hannick L.I."/>
            <person name="Bidwell S."/>
            <person name="Haas B."/>
            <person name="Amedeo P."/>
            <person name="Orvis J."/>
            <person name="Wortman J.R."/>
            <person name="White O.R."/>
            <person name="Salzberg S."/>
            <person name="Shumway M."/>
            <person name="Koo H."/>
            <person name="Zhao Y."/>
            <person name="Holmes M."/>
            <person name="Miller J."/>
            <person name="Schatz M."/>
            <person name="Pop M."/>
            <person name="Pai G."/>
            <person name="Utterback T."/>
            <person name="Rogers Y.-H."/>
            <person name="Kravitz S."/>
            <person name="Fraser C.M."/>
        </authorList>
    </citation>
    <scope>NUCLEOTIDE SEQUENCE</scope>
    <source>
        <strain evidence="2">Liverpool</strain>
    </source>
</reference>
<gene>
    <name evidence="2" type="ORF">AaeL_AAEL010636</name>
</gene>
<sequence>MTFSSTIAFDTAFQITIMKFIVVSLFLTLYCTFSNCKSATKDFRDINDISNHLSLDEILKYVEDLVKQLEESMKTLIDDIEKCFPLDGQKRREMPVVDPRSYHSSSSESSLPESNLWDILEELMMETLETVRDIIKRILGIQGATRLLHVMNMNDGFDQQIIEEKVEQFAVYAIGLLKNRVELDTDIADRLEDLLLRVN</sequence>
<accession>Q16SB1</accession>
<dbReference type="EMBL" id="CH477677">
    <property type="protein sequence ID" value="EAT37358.1"/>
    <property type="molecule type" value="Genomic_DNA"/>
</dbReference>
<dbReference type="AlphaFoldDB" id="Q16SB1"/>
<dbReference type="VEuPathDB" id="VectorBase:AAEL010636"/>
<keyword evidence="1" id="KW-0472">Membrane</keyword>
<evidence type="ECO:0000313" key="3">
    <source>
        <dbReference type="Proteomes" id="UP000682892"/>
    </source>
</evidence>
<dbReference type="PaxDb" id="7159-AAEL010636-PA"/>
<keyword evidence="1" id="KW-1133">Transmembrane helix</keyword>
<keyword evidence="1" id="KW-0812">Transmembrane</keyword>
<protein>
    <submittedName>
        <fullName evidence="2">AAEL010636-PA</fullName>
    </submittedName>
</protein>
<reference evidence="2" key="2">
    <citation type="journal article" date="2007" name="Science">
        <title>Genome sequence of Aedes aegypti, a major arbovirus vector.</title>
        <authorList>
            <person name="Nene V."/>
            <person name="Wortman J.R."/>
            <person name="Lawson D."/>
            <person name="Haas B."/>
            <person name="Kodira C."/>
            <person name="Tu Z.J."/>
            <person name="Loftus B."/>
            <person name="Xi Z."/>
            <person name="Megy K."/>
            <person name="Grabherr M."/>
            <person name="Ren Q."/>
            <person name="Zdobnov E.M."/>
            <person name="Lobo N.F."/>
            <person name="Campbell K.S."/>
            <person name="Brown S.E."/>
            <person name="Bonaldo M.F."/>
            <person name="Zhu J."/>
            <person name="Sinkins S.P."/>
            <person name="Hogenkamp D.G."/>
            <person name="Amedeo P."/>
            <person name="Arensburger P."/>
            <person name="Atkinson P.W."/>
            <person name="Bidwell S."/>
            <person name="Biedler J."/>
            <person name="Birney E."/>
            <person name="Bruggner R.V."/>
            <person name="Costas J."/>
            <person name="Coy M.R."/>
            <person name="Crabtree J."/>
            <person name="Crawford M."/>
            <person name="Debruyn B."/>
            <person name="Decaprio D."/>
            <person name="Eiglmeier K."/>
            <person name="Eisenstadt E."/>
            <person name="El-Dorry H."/>
            <person name="Gelbart W.M."/>
            <person name="Gomes S.L."/>
            <person name="Hammond M."/>
            <person name="Hannick L.I."/>
            <person name="Hogan J.R."/>
            <person name="Holmes M.H."/>
            <person name="Jaffe D."/>
            <person name="Johnston J.S."/>
            <person name="Kennedy R.C."/>
            <person name="Koo H."/>
            <person name="Kravitz S."/>
            <person name="Kriventseva E.V."/>
            <person name="Kulp D."/>
            <person name="Labutti K."/>
            <person name="Lee E."/>
            <person name="Li S."/>
            <person name="Lovin D.D."/>
            <person name="Mao C."/>
            <person name="Mauceli E."/>
            <person name="Menck C.F."/>
            <person name="Miller J.R."/>
            <person name="Montgomery P."/>
            <person name="Mori A."/>
            <person name="Nascimento A.L."/>
            <person name="Naveira H.F."/>
            <person name="Nusbaum C."/>
            <person name="O'leary S."/>
            <person name="Orvis J."/>
            <person name="Pertea M."/>
            <person name="Quesneville H."/>
            <person name="Reidenbach K.R."/>
            <person name="Rogers Y.H."/>
            <person name="Roth C.W."/>
            <person name="Schneider J.R."/>
            <person name="Schatz M."/>
            <person name="Shumway M."/>
            <person name="Stanke M."/>
            <person name="Stinson E.O."/>
            <person name="Tubio J.M."/>
            <person name="Vanzee J.P."/>
            <person name="Verjovski-Almeida S."/>
            <person name="Werner D."/>
            <person name="White O."/>
            <person name="Wyder S."/>
            <person name="Zeng Q."/>
            <person name="Zhao Q."/>
            <person name="Zhao Y."/>
            <person name="Hill C.A."/>
            <person name="Raikhel A.S."/>
            <person name="Soares M.B."/>
            <person name="Knudson D.L."/>
            <person name="Lee N.H."/>
            <person name="Galagan J."/>
            <person name="Salzberg S.L."/>
            <person name="Paulsen I.T."/>
            <person name="Dimopoulos G."/>
            <person name="Collins F.H."/>
            <person name="Birren B."/>
            <person name="Fraser-Liggett C.M."/>
            <person name="Severson D.W."/>
        </authorList>
    </citation>
    <scope>NUCLEOTIDE SEQUENCE [LARGE SCALE GENOMIC DNA]</scope>
    <source>
        <strain evidence="2">Liverpool</strain>
    </source>
</reference>
<name>Q16SB1_AEDAE</name>
<dbReference type="HOGENOM" id="CLU_1483168_0_0_1"/>
<organism evidence="2 3">
    <name type="scientific">Aedes aegypti</name>
    <name type="common">Yellowfever mosquito</name>
    <name type="synonym">Culex aegypti</name>
    <dbReference type="NCBI Taxonomy" id="7159"/>
    <lineage>
        <taxon>Eukaryota</taxon>
        <taxon>Metazoa</taxon>
        <taxon>Ecdysozoa</taxon>
        <taxon>Arthropoda</taxon>
        <taxon>Hexapoda</taxon>
        <taxon>Insecta</taxon>
        <taxon>Pterygota</taxon>
        <taxon>Neoptera</taxon>
        <taxon>Endopterygota</taxon>
        <taxon>Diptera</taxon>
        <taxon>Nematocera</taxon>
        <taxon>Culicoidea</taxon>
        <taxon>Culicidae</taxon>
        <taxon>Culicinae</taxon>
        <taxon>Aedini</taxon>
        <taxon>Aedes</taxon>
        <taxon>Stegomyia</taxon>
    </lineage>
</organism>